<accession>A0A7X6HB07</accession>
<keyword evidence="4" id="KW-1185">Reference proteome</keyword>
<dbReference type="EMBL" id="JAAZSQ010000001">
    <property type="protein sequence ID" value="NKX53325.1"/>
    <property type="molecule type" value="Genomic_DNA"/>
</dbReference>
<dbReference type="InterPro" id="IPR000792">
    <property type="entry name" value="Tscrpt_reg_LuxR_C"/>
</dbReference>
<dbReference type="Pfam" id="PF00196">
    <property type="entry name" value="GerE"/>
    <property type="match status" value="1"/>
</dbReference>
<dbReference type="Proteomes" id="UP000544090">
    <property type="component" value="Unassembled WGS sequence"/>
</dbReference>
<feature type="domain" description="HTH luxR-type" evidence="2">
    <location>
        <begin position="565"/>
        <end position="622"/>
    </location>
</feature>
<feature type="compositionally biased region" description="Low complexity" evidence="1">
    <location>
        <begin position="289"/>
        <end position="300"/>
    </location>
</feature>
<gene>
    <name evidence="3" type="ORF">HGG74_01990</name>
</gene>
<dbReference type="RefSeq" id="WP_168484645.1">
    <property type="nucleotide sequence ID" value="NZ_JAAZSQ010000001.1"/>
</dbReference>
<evidence type="ECO:0000259" key="2">
    <source>
        <dbReference type="SMART" id="SM00421"/>
    </source>
</evidence>
<evidence type="ECO:0000313" key="3">
    <source>
        <dbReference type="EMBL" id="NKX53325.1"/>
    </source>
</evidence>
<comment type="caution">
    <text evidence="3">The sequence shown here is derived from an EMBL/GenBank/DDBJ whole genome shotgun (WGS) entry which is preliminary data.</text>
</comment>
<dbReference type="SUPFAM" id="SSF46894">
    <property type="entry name" value="C-terminal effector domain of the bipartite response regulators"/>
    <property type="match status" value="1"/>
</dbReference>
<dbReference type="AlphaFoldDB" id="A0A7X6HB07"/>
<proteinExistence type="predicted"/>
<dbReference type="InterPro" id="IPR036388">
    <property type="entry name" value="WH-like_DNA-bd_sf"/>
</dbReference>
<dbReference type="PRINTS" id="PR00038">
    <property type="entry name" value="HTHLUXR"/>
</dbReference>
<evidence type="ECO:0000313" key="4">
    <source>
        <dbReference type="Proteomes" id="UP000544090"/>
    </source>
</evidence>
<organism evidence="3 4">
    <name type="scientific">Arthrobacter mobilis</name>
    <dbReference type="NCBI Taxonomy" id="2724944"/>
    <lineage>
        <taxon>Bacteria</taxon>
        <taxon>Bacillati</taxon>
        <taxon>Actinomycetota</taxon>
        <taxon>Actinomycetes</taxon>
        <taxon>Micrococcales</taxon>
        <taxon>Micrococcaceae</taxon>
        <taxon>Arthrobacter</taxon>
    </lineage>
</organism>
<sequence length="630" mass="65391">MAEILAMLGSLPLGLLRAAGSDEDFDEDFDELHSRGIVMLEAGPAPAAGLPDRLLAEVLRRGLPPERSRQLLGMVLDAGAWQALARTGGGTLSLARWVLDSGAGLEPAQALAAARAALDLADPALALQLAQQADGHPAAAVVRAEAHLALHDLPGAAAVLAAGEAEVAAATGAAEAEGRWLQAVLVRSRAARTQPGTAGQAARLLTAAAEGLAGTARAGCLPARLLDLEQADLALYEGRFHDISQDMLHACLHSPEPELRDRSAVLLLQVQAASGREADAQRLGRELAEASGPGESGAAAGLRERFRTQGMWDAYARLLDLRGGMAALRDGRVWIQAGIAEGLRLAEAGEPRRALELLQPALGRLQDPAGWQLLPLAASACAYAFALLENRDGVREHLDLAGASVCQGGVRLPWQAGAAARYYAGMARATVTSYSAAAAGLREDGRRAEDLGALAAALRYLSGAVRLGDVDAAPDLVRVAARVQGPFAQACGAFGSGLLRQEPPALLAAAGLAAGTGGMVFSREAARLALALASGSDTTLMRLALRYICPDAAGFDFCIGRLGGDRSLTAREQEVSARVAAGQSNADIARHFGVSVRTVEGHLYKLYARLQPRHDPVPAGPAGERMGRHA</sequence>
<dbReference type="SMART" id="SM00421">
    <property type="entry name" value="HTH_LUXR"/>
    <property type="match status" value="1"/>
</dbReference>
<feature type="region of interest" description="Disordered" evidence="1">
    <location>
        <begin position="281"/>
        <end position="300"/>
    </location>
</feature>
<evidence type="ECO:0000256" key="1">
    <source>
        <dbReference type="SAM" id="MobiDB-lite"/>
    </source>
</evidence>
<dbReference type="GO" id="GO:0006355">
    <property type="term" value="P:regulation of DNA-templated transcription"/>
    <property type="evidence" value="ECO:0007669"/>
    <property type="project" value="InterPro"/>
</dbReference>
<dbReference type="InterPro" id="IPR016032">
    <property type="entry name" value="Sig_transdc_resp-reg_C-effctor"/>
</dbReference>
<dbReference type="GO" id="GO:0003677">
    <property type="term" value="F:DNA binding"/>
    <property type="evidence" value="ECO:0007669"/>
    <property type="project" value="InterPro"/>
</dbReference>
<dbReference type="Gene3D" id="1.10.10.10">
    <property type="entry name" value="Winged helix-like DNA-binding domain superfamily/Winged helix DNA-binding domain"/>
    <property type="match status" value="1"/>
</dbReference>
<name>A0A7X6HB07_9MICC</name>
<reference evidence="3 4" key="1">
    <citation type="submission" date="2020-04" db="EMBL/GenBank/DDBJ databases">
        <title>Arthrobacter sp. nov.</title>
        <authorList>
            <person name="Liu S."/>
        </authorList>
    </citation>
    <scope>NUCLEOTIDE SEQUENCE [LARGE SCALE GENOMIC DNA]</scope>
    <source>
        <strain evidence="3 4">E918</strain>
    </source>
</reference>
<protein>
    <submittedName>
        <fullName evidence="3">Helix-turn-helix transcriptional regulator</fullName>
    </submittedName>
</protein>